<evidence type="ECO:0000313" key="1">
    <source>
        <dbReference type="EMBL" id="KXZ74168.1"/>
    </source>
</evidence>
<proteinExistence type="predicted"/>
<protein>
    <submittedName>
        <fullName evidence="1">Uncharacterized protein</fullName>
    </submittedName>
</protein>
<reference evidence="1 2" key="1">
    <citation type="journal article" date="2016" name="Sci. Rep.">
        <title>Genomic and phenotypic characterization of the species Acinetobacter venetianus.</title>
        <authorList>
            <person name="Fondi M."/>
            <person name="Maida I."/>
            <person name="Perrin E."/>
            <person name="Orlandini V."/>
            <person name="La Torre L."/>
            <person name="Bosi E."/>
            <person name="Negroni A."/>
            <person name="Zanaroli G."/>
            <person name="Fava F."/>
            <person name="Decorosi F."/>
            <person name="Giovannetti L."/>
            <person name="Viti C."/>
            <person name="Vaneechoutte M."/>
            <person name="Dijkshoorn L."/>
            <person name="Fani R."/>
        </authorList>
    </citation>
    <scope>NUCLEOTIDE SEQUENCE [LARGE SCALE GENOMIC DNA]</scope>
    <source>
        <strain evidence="1 2">LUH5627</strain>
    </source>
</reference>
<sequence length="96" mass="10911">MNNITQFTQDKQVQVSEQQLRSLLEFVRIANNRFDEISALTTVIAEKSEQSPIIKTLAHLASSIANNFQDICVEEFDNFKECSPDLVKFFAEELAA</sequence>
<dbReference type="PATRIC" id="fig|52133.18.peg.108"/>
<dbReference type="Proteomes" id="UP000075680">
    <property type="component" value="Unassembled WGS sequence"/>
</dbReference>
<dbReference type="EMBL" id="JRUE01000022">
    <property type="protein sequence ID" value="KXZ74168.1"/>
    <property type="molecule type" value="Genomic_DNA"/>
</dbReference>
<dbReference type="RefSeq" id="WP_061517809.1">
    <property type="nucleotide sequence ID" value="NZ_JRUE01000022.1"/>
</dbReference>
<accession>A0A150I3T0</accession>
<dbReference type="AlphaFoldDB" id="A0A150I3T0"/>
<comment type="caution">
    <text evidence="1">The sequence shown here is derived from an EMBL/GenBank/DDBJ whole genome shotgun (WGS) entry which is preliminary data.</text>
</comment>
<evidence type="ECO:0000313" key="2">
    <source>
        <dbReference type="Proteomes" id="UP000075680"/>
    </source>
</evidence>
<name>A0A150I3T0_9GAMM</name>
<organism evidence="1 2">
    <name type="scientific">Acinetobacter venetianus</name>
    <dbReference type="NCBI Taxonomy" id="52133"/>
    <lineage>
        <taxon>Bacteria</taxon>
        <taxon>Pseudomonadati</taxon>
        <taxon>Pseudomonadota</taxon>
        <taxon>Gammaproteobacteria</taxon>
        <taxon>Moraxellales</taxon>
        <taxon>Moraxellaceae</taxon>
        <taxon>Acinetobacter</taxon>
    </lineage>
</organism>
<gene>
    <name evidence="1" type="ORF">AVENLUH5627_00103</name>
</gene>